<dbReference type="InterPro" id="IPR035906">
    <property type="entry name" value="MetI-like_sf"/>
</dbReference>
<feature type="transmembrane region" description="Helical" evidence="7">
    <location>
        <begin position="163"/>
        <end position="188"/>
    </location>
</feature>
<evidence type="ECO:0000256" key="1">
    <source>
        <dbReference type="ARBA" id="ARBA00004651"/>
    </source>
</evidence>
<reference evidence="9" key="1">
    <citation type="submission" date="2022-09" db="EMBL/GenBank/DDBJ databases">
        <title>Novel Mycoplasma species identified in domestic and wild animals.</title>
        <authorList>
            <person name="Volokhov D.V."/>
            <person name="Furtak V.A."/>
            <person name="Zagorodnyaya T.A."/>
        </authorList>
    </citation>
    <scope>NUCLEOTIDE SEQUENCE</scope>
    <source>
        <strain evidence="9">Oakley</strain>
    </source>
</reference>
<dbReference type="CDD" id="cd06261">
    <property type="entry name" value="TM_PBP2"/>
    <property type="match status" value="1"/>
</dbReference>
<comment type="caution">
    <text evidence="9">The sequence shown here is derived from an EMBL/GenBank/DDBJ whole genome shotgun (WGS) entry which is preliminary data.</text>
</comment>
<evidence type="ECO:0000256" key="6">
    <source>
        <dbReference type="ARBA" id="ARBA00023136"/>
    </source>
</evidence>
<gene>
    <name evidence="9" type="ORF">N7548_01630</name>
</gene>
<feature type="transmembrane region" description="Helical" evidence="7">
    <location>
        <begin position="12"/>
        <end position="36"/>
    </location>
</feature>
<evidence type="ECO:0000259" key="8">
    <source>
        <dbReference type="PROSITE" id="PS50928"/>
    </source>
</evidence>
<dbReference type="PROSITE" id="PS50928">
    <property type="entry name" value="ABC_TM1"/>
    <property type="match status" value="1"/>
</dbReference>
<keyword evidence="4 7" id="KW-0812">Transmembrane</keyword>
<accession>A0ABT2Y474</accession>
<feature type="transmembrane region" description="Helical" evidence="7">
    <location>
        <begin position="258"/>
        <end position="282"/>
    </location>
</feature>
<feature type="domain" description="ABC transmembrane type-1" evidence="8">
    <location>
        <begin position="77"/>
        <end position="282"/>
    </location>
</feature>
<dbReference type="EMBL" id="JAOVQM010000001">
    <property type="protein sequence ID" value="MCV2231529.1"/>
    <property type="molecule type" value="Genomic_DNA"/>
</dbReference>
<dbReference type="RefSeq" id="WP_263607651.1">
    <property type="nucleotide sequence ID" value="NZ_JAOVQM010000001.1"/>
</dbReference>
<keyword evidence="10" id="KW-1185">Reference proteome</keyword>
<proteinExistence type="inferred from homology"/>
<evidence type="ECO:0000256" key="3">
    <source>
        <dbReference type="ARBA" id="ARBA00022475"/>
    </source>
</evidence>
<evidence type="ECO:0000313" key="9">
    <source>
        <dbReference type="EMBL" id="MCV2231529.1"/>
    </source>
</evidence>
<feature type="transmembrane region" description="Helical" evidence="7">
    <location>
        <begin position="114"/>
        <end position="133"/>
    </location>
</feature>
<dbReference type="Gene3D" id="1.10.3720.10">
    <property type="entry name" value="MetI-like"/>
    <property type="match status" value="1"/>
</dbReference>
<comment type="subcellular location">
    <subcellularLocation>
        <location evidence="1 7">Cell membrane</location>
        <topology evidence="1 7">Multi-pass membrane protein</topology>
    </subcellularLocation>
</comment>
<dbReference type="SUPFAM" id="SSF161098">
    <property type="entry name" value="MetI-like"/>
    <property type="match status" value="1"/>
</dbReference>
<dbReference type="Proteomes" id="UP001177160">
    <property type="component" value="Unassembled WGS sequence"/>
</dbReference>
<keyword evidence="3" id="KW-1003">Cell membrane</keyword>
<dbReference type="InterPro" id="IPR000515">
    <property type="entry name" value="MetI-like"/>
</dbReference>
<evidence type="ECO:0000256" key="5">
    <source>
        <dbReference type="ARBA" id="ARBA00022989"/>
    </source>
</evidence>
<evidence type="ECO:0000256" key="4">
    <source>
        <dbReference type="ARBA" id="ARBA00022692"/>
    </source>
</evidence>
<sequence>MRKLTLNRRHREWLFGYVFIGIWVLGFFVFTLYPIVQSMVFSTKDVRISSSGLEIIKDLGFTNFQNAFTYIYFIEALWKYISNTLITIPAIVVFSIVIGLLLNQKIKLRGIFRTIYFLPVIISSGPVLTKISGEGAMTIPSLDTNGFIGLLQNNLPVLLADGIAALFSKIVLIMWFTGVPVIIVIAGLQKIDKAIYEAASIDGASIWESFWKITLPSIKPLINIIIVFSIVNISVFSSNEIMLIIDQRKLTQYGLANAFSWIYFTVTMVLLMGFLGILNLNLSIFRKKRVSRQVRT</sequence>
<feature type="transmembrane region" description="Helical" evidence="7">
    <location>
        <begin position="80"/>
        <end position="102"/>
    </location>
</feature>
<comment type="similarity">
    <text evidence="7">Belongs to the binding-protein-dependent transport system permease family.</text>
</comment>
<keyword evidence="2 7" id="KW-0813">Transport</keyword>
<protein>
    <submittedName>
        <fullName evidence="9">Sugar ABC transporter permease</fullName>
    </submittedName>
</protein>
<keyword evidence="5 7" id="KW-1133">Transmembrane helix</keyword>
<dbReference type="Pfam" id="PF00528">
    <property type="entry name" value="BPD_transp_1"/>
    <property type="match status" value="1"/>
</dbReference>
<keyword evidence="6 7" id="KW-0472">Membrane</keyword>
<feature type="transmembrane region" description="Helical" evidence="7">
    <location>
        <begin position="221"/>
        <end position="238"/>
    </location>
</feature>
<evidence type="ECO:0000313" key="10">
    <source>
        <dbReference type="Proteomes" id="UP001177160"/>
    </source>
</evidence>
<evidence type="ECO:0000256" key="7">
    <source>
        <dbReference type="RuleBase" id="RU363032"/>
    </source>
</evidence>
<name>A0ABT2Y474_9MOLU</name>
<organism evidence="9 10">
    <name type="scientific">Paracholeplasma manati</name>
    <dbReference type="NCBI Taxonomy" id="591373"/>
    <lineage>
        <taxon>Bacteria</taxon>
        <taxon>Bacillati</taxon>
        <taxon>Mycoplasmatota</taxon>
        <taxon>Mollicutes</taxon>
        <taxon>Acholeplasmatales</taxon>
        <taxon>Acholeplasmataceae</taxon>
        <taxon>Paracholeplasma</taxon>
    </lineage>
</organism>
<dbReference type="InterPro" id="IPR050809">
    <property type="entry name" value="UgpAE/MalFG_permease"/>
</dbReference>
<dbReference type="PANTHER" id="PTHR43227">
    <property type="entry name" value="BLL4140 PROTEIN"/>
    <property type="match status" value="1"/>
</dbReference>
<dbReference type="PANTHER" id="PTHR43227:SF3">
    <property type="entry name" value="BINDING-PROTEIN-DEPENDENT TRANSPORT SYSTEMS INNER MEMBRANE COMPONENT"/>
    <property type="match status" value="1"/>
</dbReference>
<evidence type="ECO:0000256" key="2">
    <source>
        <dbReference type="ARBA" id="ARBA00022448"/>
    </source>
</evidence>